<dbReference type="InterPro" id="IPR036034">
    <property type="entry name" value="PDZ_sf"/>
</dbReference>
<feature type="compositionally biased region" description="Low complexity" evidence="1">
    <location>
        <begin position="319"/>
        <end position="331"/>
    </location>
</feature>
<dbReference type="SMART" id="SM00164">
    <property type="entry name" value="TBC"/>
    <property type="match status" value="1"/>
</dbReference>
<dbReference type="FunFam" id="1.10.8.270:FF:000016">
    <property type="entry name" value="TBC1 domain family member 2A"/>
    <property type="match status" value="1"/>
</dbReference>
<feature type="region of interest" description="Disordered" evidence="1">
    <location>
        <begin position="862"/>
        <end position="932"/>
    </location>
</feature>
<keyword evidence="5" id="KW-1185">Reference proteome</keyword>
<dbReference type="CDD" id="cd00136">
    <property type="entry name" value="PDZ_canonical"/>
    <property type="match status" value="1"/>
</dbReference>
<evidence type="ECO:0008006" key="6">
    <source>
        <dbReference type="Google" id="ProtNLM"/>
    </source>
</evidence>
<organism evidence="4 5">
    <name type="scientific">Prymnesium parvum</name>
    <name type="common">Toxic golden alga</name>
    <dbReference type="NCBI Taxonomy" id="97485"/>
    <lineage>
        <taxon>Eukaryota</taxon>
        <taxon>Haptista</taxon>
        <taxon>Haptophyta</taxon>
        <taxon>Prymnesiophyceae</taxon>
        <taxon>Prymnesiales</taxon>
        <taxon>Prymnesiaceae</taxon>
        <taxon>Prymnesium</taxon>
    </lineage>
</organism>
<dbReference type="Proteomes" id="UP001515480">
    <property type="component" value="Unassembled WGS sequence"/>
</dbReference>
<dbReference type="Gene3D" id="2.30.42.10">
    <property type="match status" value="2"/>
</dbReference>
<dbReference type="SUPFAM" id="SSF50156">
    <property type="entry name" value="PDZ domain-like"/>
    <property type="match status" value="2"/>
</dbReference>
<proteinExistence type="predicted"/>
<dbReference type="InterPro" id="IPR001478">
    <property type="entry name" value="PDZ"/>
</dbReference>
<feature type="compositionally biased region" description="Basic and acidic residues" evidence="1">
    <location>
        <begin position="295"/>
        <end position="311"/>
    </location>
</feature>
<evidence type="ECO:0000259" key="2">
    <source>
        <dbReference type="PROSITE" id="PS50086"/>
    </source>
</evidence>
<dbReference type="EMBL" id="JBGBPQ010000004">
    <property type="protein sequence ID" value="KAL1525383.1"/>
    <property type="molecule type" value="Genomic_DNA"/>
</dbReference>
<reference evidence="4 5" key="1">
    <citation type="journal article" date="2024" name="Science">
        <title>Giant polyketide synthase enzymes in the biosynthesis of giant marine polyether toxins.</title>
        <authorList>
            <person name="Fallon T.R."/>
            <person name="Shende V.V."/>
            <person name="Wierzbicki I.H."/>
            <person name="Pendleton A.L."/>
            <person name="Watervoot N.F."/>
            <person name="Auber R.P."/>
            <person name="Gonzalez D.J."/>
            <person name="Wisecaver J.H."/>
            <person name="Moore B.S."/>
        </authorList>
    </citation>
    <scope>NUCLEOTIDE SEQUENCE [LARGE SCALE GENOMIC DNA]</scope>
    <source>
        <strain evidence="4 5">12B1</strain>
    </source>
</reference>
<feature type="compositionally biased region" description="Acidic residues" evidence="1">
    <location>
        <begin position="263"/>
        <end position="275"/>
    </location>
</feature>
<dbReference type="InterPro" id="IPR041489">
    <property type="entry name" value="PDZ_6"/>
</dbReference>
<feature type="compositionally biased region" description="Low complexity" evidence="1">
    <location>
        <begin position="244"/>
        <end position="262"/>
    </location>
</feature>
<dbReference type="Gene3D" id="1.10.8.270">
    <property type="entry name" value="putative rabgap domain of human tbc1 domain family member 14 like domains"/>
    <property type="match status" value="1"/>
</dbReference>
<feature type="region of interest" description="Disordered" evidence="1">
    <location>
        <begin position="1457"/>
        <end position="1483"/>
    </location>
</feature>
<dbReference type="Pfam" id="PF00566">
    <property type="entry name" value="RabGAP-TBC"/>
    <property type="match status" value="1"/>
</dbReference>
<dbReference type="PROSITE" id="PS50106">
    <property type="entry name" value="PDZ"/>
    <property type="match status" value="2"/>
</dbReference>
<feature type="compositionally biased region" description="Pro residues" evidence="1">
    <location>
        <begin position="129"/>
        <end position="144"/>
    </location>
</feature>
<feature type="compositionally biased region" description="Basic and acidic residues" evidence="1">
    <location>
        <begin position="547"/>
        <end position="566"/>
    </location>
</feature>
<feature type="compositionally biased region" description="Basic and acidic residues" evidence="1">
    <location>
        <begin position="577"/>
        <end position="587"/>
    </location>
</feature>
<dbReference type="GO" id="GO:0005096">
    <property type="term" value="F:GTPase activator activity"/>
    <property type="evidence" value="ECO:0007669"/>
    <property type="project" value="TreeGrafter"/>
</dbReference>
<sequence>MASEGAQTLSPRDQLERTILGAELAAAEAALHPPRHVIVLAATFLMKSGKRLGCNLNESNVIQSIVPGEAIDQDATLKVGDRIVAVNATSAEGAAVRDLLPPAGSSATLVVARWVHGAPLPERDEAARPRPPSVPPPTATPPITPASVSSSLAATSSSQKESRAPGLSRFFKGVKDGATSKGAIPGMCLTDAALDMDAQPPTTSEAAEKGADSNESESLEAKTKKSPQSCSESESVHGDAPGNGDVDSSGVGSAAEQAAAPDDAGETVIEEEEEAMTNRAREGSFGSSLFSRPSFGRERDRRSSRGCEKDSSAIPDVEATSAPAPSATSAPLANWNKMKSMFRFGAKSNRAMDEAGAGEGTVVEWITATFDLDEAPLPTSTDAPENDGAADTTIGAGGQVEEVHDQQFMRGTEPGAPRPRLGMELGPRSEIIALVPGLLAEKSGNLRPGDCIVEVNGIPTSETPAEVSIPAATGKLVLVARRVKPAAPAEIGASDAPPLAAPDVLSAVDMGATSADGSGNGELNSEGVCQAVMDASARGGGADDEPEARAGERRREAPVGRGQEREEGAEEAEEDWVFEHGEDDVSRRGGKSSIVEVGSLLKSISPVVRWGRNASGPRSLDDDAGGDEPSSMGQQGGDCSACDGGSDANSVAGTSRASATLRKGQQRRSGPGLANGGSIAALLRRLPSISELVAQAAGNSGGGGEDSEKIAAELRRMNPCGILHMQLLDLSTNDLSKLNCGDEVVTSPNIWVQMEMCGVVAESLLARPSRVTMSNQNAASNRRDAEQVSWDWQQWLWWSVPQTADVGALQLRLQLMMADSPTETQPFPPKRCVGWAFLSLSQLEAGRSSLVEIKVQRANHAQTVDDAASNPFSARSDDGAPPALLRLDGKADHVGSPARSPMKPDEPGDSVGTPRVGHSSTTSCENDAPSDDASDVGVLRLRLTLRPFQESKVKPLDLYGFQVELSQVSTFRAFRLKSGKDGTMFLSQWNKCLSSSFSDGPLPADVSALARALSGRVPLQHRPHVWMCLTGARADMQASKQTYWEMATAVEAKQPDCARDREYIKQIDSDLPRTFPQHMGFVTDDAMRQALRRLLVTYADYNPSVGYCQSLNFIAAVFLLVADEEGAFWLLVALCRRVVPDYHTHQMTGLRIDTQLFSSMVAQCLPSLDSHFAELQVPTEILASQWWLCMYANILPTSTLLRVWDAVLSGGGFDSLVAASFAILRTHAKELHETEDIADVYAVLGDKTPAMWDADKMMLEMQNAMHALDPSGQRRAELHASRESRRRQLLEKAVAATAFDLADLVALGISPASVLTITQNEPTALVQTKMKDGLVIDAGQASDVRTEPEAVRRSQTSGAERGEPEALLSSACLDLYFKPAQLASLLAGPLSAQIQEKLMAEEGFTVADGGVSEESARKIFQEIDKEGVGVLSLRQILVGLKLREPVPAVGTVLQGARLHRDDSSSQPFQPTQTAAQRSSGQSI</sequence>
<feature type="region of interest" description="Disordered" evidence="1">
    <location>
        <begin position="536"/>
        <end position="590"/>
    </location>
</feature>
<evidence type="ECO:0000313" key="5">
    <source>
        <dbReference type="Proteomes" id="UP001515480"/>
    </source>
</evidence>
<evidence type="ECO:0000256" key="1">
    <source>
        <dbReference type="SAM" id="MobiDB-lite"/>
    </source>
</evidence>
<feature type="compositionally biased region" description="Low complexity" evidence="1">
    <location>
        <begin position="145"/>
        <end position="158"/>
    </location>
</feature>
<dbReference type="InterPro" id="IPR000195">
    <property type="entry name" value="Rab-GAP-TBC_dom"/>
</dbReference>
<evidence type="ECO:0000259" key="3">
    <source>
        <dbReference type="PROSITE" id="PS50106"/>
    </source>
</evidence>
<dbReference type="InterPro" id="IPR035969">
    <property type="entry name" value="Rab-GAP_TBC_sf"/>
</dbReference>
<feature type="compositionally biased region" description="Polar residues" evidence="1">
    <location>
        <begin position="1464"/>
        <end position="1483"/>
    </location>
</feature>
<dbReference type="PANTHER" id="PTHR47219">
    <property type="entry name" value="RAB GTPASE-ACTIVATING PROTEIN 1-LIKE"/>
    <property type="match status" value="1"/>
</dbReference>
<feature type="region of interest" description="Disordered" evidence="1">
    <location>
        <begin position="198"/>
        <end position="335"/>
    </location>
</feature>
<feature type="domain" description="PDZ" evidence="3">
    <location>
        <begin position="405"/>
        <end position="484"/>
    </location>
</feature>
<name>A0AB34JWT1_PRYPA</name>
<dbReference type="Gene3D" id="1.10.472.80">
    <property type="entry name" value="Ypt/Rab-GAP domain of gyp1p, domain 3"/>
    <property type="match status" value="1"/>
</dbReference>
<feature type="region of interest" description="Disordered" evidence="1">
    <location>
        <begin position="121"/>
        <end position="164"/>
    </location>
</feature>
<dbReference type="PANTHER" id="PTHR47219:SF20">
    <property type="entry name" value="TBC1 DOMAIN FAMILY MEMBER 2B"/>
    <property type="match status" value="1"/>
</dbReference>
<feature type="compositionally biased region" description="Acidic residues" evidence="1">
    <location>
        <begin position="567"/>
        <end position="576"/>
    </location>
</feature>
<feature type="compositionally biased region" description="Polar residues" evidence="1">
    <location>
        <begin position="649"/>
        <end position="658"/>
    </location>
</feature>
<dbReference type="PROSITE" id="PS50086">
    <property type="entry name" value="TBC_RABGAP"/>
    <property type="match status" value="1"/>
</dbReference>
<accession>A0AB34JWT1</accession>
<feature type="domain" description="Rab-GAP TBC" evidence="2">
    <location>
        <begin position="1016"/>
        <end position="1211"/>
    </location>
</feature>
<feature type="region of interest" description="Disordered" evidence="1">
    <location>
        <begin position="610"/>
        <end position="674"/>
    </location>
</feature>
<gene>
    <name evidence="4" type="ORF">AB1Y20_020242</name>
</gene>
<dbReference type="GO" id="GO:0031267">
    <property type="term" value="F:small GTPase binding"/>
    <property type="evidence" value="ECO:0007669"/>
    <property type="project" value="TreeGrafter"/>
</dbReference>
<dbReference type="InterPro" id="IPR050302">
    <property type="entry name" value="Rab_GAP_TBC_domain"/>
</dbReference>
<evidence type="ECO:0000313" key="4">
    <source>
        <dbReference type="EMBL" id="KAL1525383.1"/>
    </source>
</evidence>
<dbReference type="SMART" id="SM00228">
    <property type="entry name" value="PDZ"/>
    <property type="match status" value="2"/>
</dbReference>
<feature type="compositionally biased region" description="Low complexity" evidence="1">
    <location>
        <begin position="637"/>
        <end position="648"/>
    </location>
</feature>
<protein>
    <recommendedName>
        <fullName evidence="6">TBC1 domain family member 23</fullName>
    </recommendedName>
</protein>
<dbReference type="SUPFAM" id="SSF47923">
    <property type="entry name" value="Ypt/Rab-GAP domain of gyp1p"/>
    <property type="match status" value="2"/>
</dbReference>
<comment type="caution">
    <text evidence="4">The sequence shown here is derived from an EMBL/GenBank/DDBJ whole genome shotgun (WGS) entry which is preliminary data.</text>
</comment>
<dbReference type="Pfam" id="PF17820">
    <property type="entry name" value="PDZ_6"/>
    <property type="match status" value="1"/>
</dbReference>
<feature type="domain" description="PDZ" evidence="3">
    <location>
        <begin position="42"/>
        <end position="115"/>
    </location>
</feature>
<dbReference type="Pfam" id="PF00595">
    <property type="entry name" value="PDZ"/>
    <property type="match status" value="1"/>
</dbReference>